<gene>
    <name evidence="1" type="ORF">CPEL01642_LOCUS14429</name>
    <name evidence="2" type="ORF">CPEL01642_LOCUS14430</name>
</gene>
<dbReference type="PANTHER" id="PTHR34407">
    <property type="entry name" value="EXPRESSED PROTEIN"/>
    <property type="match status" value="1"/>
</dbReference>
<name>A0A6T7HM06_9EUKA</name>
<dbReference type="PANTHER" id="PTHR34407:SF1">
    <property type="entry name" value="SGNH HYDROLASE-TYPE ESTERASE DOMAIN-CONTAINING PROTEIN"/>
    <property type="match status" value="1"/>
</dbReference>
<reference evidence="2" key="1">
    <citation type="submission" date="2021-01" db="EMBL/GenBank/DDBJ databases">
        <authorList>
            <person name="Corre E."/>
            <person name="Pelletier E."/>
            <person name="Niang G."/>
            <person name="Scheremetjew M."/>
            <person name="Finn R."/>
            <person name="Kale V."/>
            <person name="Holt S."/>
            <person name="Cochrane G."/>
            <person name="Meng A."/>
            <person name="Brown T."/>
            <person name="Cohen L."/>
        </authorList>
    </citation>
    <scope>NUCLEOTIDE SEQUENCE</scope>
    <source>
        <strain evidence="2">PLY182g</strain>
    </source>
</reference>
<accession>A0A6T7HM06</accession>
<dbReference type="AlphaFoldDB" id="A0A6T7HM06"/>
<dbReference type="EMBL" id="HBEY01030407">
    <property type="protein sequence ID" value="CAD8611051.1"/>
    <property type="molecule type" value="Transcribed_RNA"/>
</dbReference>
<evidence type="ECO:0000313" key="1">
    <source>
        <dbReference type="EMBL" id="CAD8611051.1"/>
    </source>
</evidence>
<protein>
    <submittedName>
        <fullName evidence="2">Uncharacterized protein</fullName>
    </submittedName>
</protein>
<dbReference type="SUPFAM" id="SSF52266">
    <property type="entry name" value="SGNH hydrolase"/>
    <property type="match status" value="1"/>
</dbReference>
<dbReference type="EMBL" id="HBEY01030408">
    <property type="protein sequence ID" value="CAD8611052.1"/>
    <property type="molecule type" value="Transcribed_RNA"/>
</dbReference>
<evidence type="ECO:0000313" key="2">
    <source>
        <dbReference type="EMBL" id="CAD8611052.1"/>
    </source>
</evidence>
<proteinExistence type="predicted"/>
<sequence length="520" mass="57806">MLATMLTMLPATMLTNSCQVADGLLLELSDASNAIHLPAPRAMTSLIDRLKRGQGITVVATGSSITRGGSKFAVKGFLPDSRLLDAIAMHSDKADLVCLQSGSKEQCSFEAEQGWLEAFMFRLNVTFPHADNLLINLGKAGKTISYFARSLCLNTLMPNHVDMYILEHNVLSGTAADMEMLVRSLRGRQTLEPVIILFNHHWFRQCSDDTNSDTVIMSSSRPDPLVQLPSSYQNNTKLEESYLQEEYQTLVQTPCQLALPPVPLRWSLLVQHYGWGSVSMAALLQNLMDRHNLTTAYMKQAYMQKDGAHPNPRGACVMGWLLSAAWELQLLIPHVRMSRAQLQTRLPPPLIETAPRYDLFPRKLGWCIMNTPLELGARIINNTAFSHVKYYVGSDGISKYKPGWSSFTPGHMDIDLSGILFSSGFRGSSVDVSWSLLSSYQKVGKATITCTSPQACTCTDHHVTLLNKAVKASYSKIVTQNVELPAKSVEMRCILQLRSLSSLQVKLEYITMRLPYVGRS</sequence>
<organism evidence="2">
    <name type="scientific">Coccolithus braarudii</name>
    <dbReference type="NCBI Taxonomy" id="221442"/>
    <lineage>
        <taxon>Eukaryota</taxon>
        <taxon>Haptista</taxon>
        <taxon>Haptophyta</taxon>
        <taxon>Prymnesiophyceae</taxon>
        <taxon>Coccolithales</taxon>
        <taxon>Coccolithaceae</taxon>
        <taxon>Coccolithus</taxon>
    </lineage>
</organism>